<protein>
    <submittedName>
        <fullName evidence="4">Uncharacterized damage-inducible protein DinB (Forms a four-helix bundle)</fullName>
    </submittedName>
</protein>
<accession>A0A1M5RCK7</accession>
<evidence type="ECO:0000313" key="5">
    <source>
        <dbReference type="Proteomes" id="UP000184212"/>
    </source>
</evidence>
<evidence type="ECO:0000256" key="2">
    <source>
        <dbReference type="ARBA" id="ARBA00022723"/>
    </source>
</evidence>
<organism evidence="4 5">
    <name type="scientific">Chryseolinea serpens</name>
    <dbReference type="NCBI Taxonomy" id="947013"/>
    <lineage>
        <taxon>Bacteria</taxon>
        <taxon>Pseudomonadati</taxon>
        <taxon>Bacteroidota</taxon>
        <taxon>Cytophagia</taxon>
        <taxon>Cytophagales</taxon>
        <taxon>Fulvivirgaceae</taxon>
        <taxon>Chryseolinea</taxon>
    </lineage>
</organism>
<dbReference type="STRING" id="947013.SAMN04488109_3314"/>
<dbReference type="RefSeq" id="WP_245804115.1">
    <property type="nucleotide sequence ID" value="NZ_FQWQ01000002.1"/>
</dbReference>
<dbReference type="InterPro" id="IPR034660">
    <property type="entry name" value="DinB/YfiT-like"/>
</dbReference>
<comment type="similarity">
    <text evidence="1">Belongs to the DinB family.</text>
</comment>
<feature type="binding site" evidence="3">
    <location>
        <position position="142"/>
    </location>
    <ligand>
        <name>a divalent metal cation</name>
        <dbReference type="ChEBI" id="CHEBI:60240"/>
    </ligand>
</feature>
<evidence type="ECO:0000313" key="4">
    <source>
        <dbReference type="EMBL" id="SHH23918.1"/>
    </source>
</evidence>
<reference evidence="4 5" key="1">
    <citation type="submission" date="2016-11" db="EMBL/GenBank/DDBJ databases">
        <authorList>
            <person name="Jaros S."/>
            <person name="Januszkiewicz K."/>
            <person name="Wedrychowicz H."/>
        </authorList>
    </citation>
    <scope>NUCLEOTIDE SEQUENCE [LARGE SCALE GENOMIC DNA]</scope>
    <source>
        <strain evidence="4 5">DSM 24574</strain>
    </source>
</reference>
<dbReference type="Gene3D" id="1.20.120.450">
    <property type="entry name" value="dinb family like domain"/>
    <property type="match status" value="1"/>
</dbReference>
<dbReference type="EMBL" id="FQWQ01000002">
    <property type="protein sequence ID" value="SHH23918.1"/>
    <property type="molecule type" value="Genomic_DNA"/>
</dbReference>
<dbReference type="PANTHER" id="PTHR37302">
    <property type="entry name" value="SLR1116 PROTEIN"/>
    <property type="match status" value="1"/>
</dbReference>
<keyword evidence="5" id="KW-1185">Reference proteome</keyword>
<dbReference type="InterPro" id="IPR007837">
    <property type="entry name" value="DinB"/>
</dbReference>
<feature type="binding site" evidence="3">
    <location>
        <position position="138"/>
    </location>
    <ligand>
        <name>a divalent metal cation</name>
        <dbReference type="ChEBI" id="CHEBI:60240"/>
    </ligand>
</feature>
<keyword evidence="2 3" id="KW-0479">Metal-binding</keyword>
<feature type="binding site" evidence="3">
    <location>
        <position position="60"/>
    </location>
    <ligand>
        <name>a divalent metal cation</name>
        <dbReference type="ChEBI" id="CHEBI:60240"/>
    </ligand>
</feature>
<dbReference type="Proteomes" id="UP000184212">
    <property type="component" value="Unassembled WGS sequence"/>
</dbReference>
<sequence>MKYYLGAHADDPYLNTNANYMKAFFEELFQYDHHYNQALITVLTENPERTSEKSVKLLSHMLNAHQIWNNRIEPGLPSFGRWEAHQIQDLREIDKKNFEHSIRILNTMELSQPIQYVMGTGQAFTHRLHEILFQVINHSTYHRGQIATEFRQSGLEPLLTDYIFYKMNNS</sequence>
<evidence type="ECO:0000256" key="3">
    <source>
        <dbReference type="PIRSR" id="PIRSR607837-1"/>
    </source>
</evidence>
<dbReference type="Pfam" id="PF05163">
    <property type="entry name" value="DinB"/>
    <property type="match status" value="1"/>
</dbReference>
<dbReference type="GO" id="GO:0046872">
    <property type="term" value="F:metal ion binding"/>
    <property type="evidence" value="ECO:0007669"/>
    <property type="project" value="UniProtKB-KW"/>
</dbReference>
<evidence type="ECO:0000256" key="1">
    <source>
        <dbReference type="ARBA" id="ARBA00008635"/>
    </source>
</evidence>
<dbReference type="SUPFAM" id="SSF109854">
    <property type="entry name" value="DinB/YfiT-like putative metalloenzymes"/>
    <property type="match status" value="1"/>
</dbReference>
<proteinExistence type="inferred from homology"/>
<name>A0A1M5RCK7_9BACT</name>
<dbReference type="AlphaFoldDB" id="A0A1M5RCK7"/>
<gene>
    <name evidence="4" type="ORF">SAMN04488109_3314</name>
</gene>
<dbReference type="PANTHER" id="PTHR37302:SF3">
    <property type="entry name" value="DAMAGE-INDUCIBLE PROTEIN DINB"/>
    <property type="match status" value="1"/>
</dbReference>